<gene>
    <name evidence="1" type="ORF">D3874_03180</name>
</gene>
<dbReference type="Pfam" id="PF11363">
    <property type="entry name" value="DUF3164"/>
    <property type="match status" value="1"/>
</dbReference>
<name>A0A418WUC3_9PROT</name>
<accession>A0A418WUC3</accession>
<dbReference type="EMBL" id="QYUK01000008">
    <property type="protein sequence ID" value="RJF94831.1"/>
    <property type="molecule type" value="Genomic_DNA"/>
</dbReference>
<dbReference type="AlphaFoldDB" id="A0A418WUC3"/>
<organism evidence="1 2">
    <name type="scientific">Oleomonas cavernae</name>
    <dbReference type="NCBI Taxonomy" id="2320859"/>
    <lineage>
        <taxon>Bacteria</taxon>
        <taxon>Pseudomonadati</taxon>
        <taxon>Pseudomonadota</taxon>
        <taxon>Alphaproteobacteria</taxon>
        <taxon>Acetobacterales</taxon>
        <taxon>Acetobacteraceae</taxon>
        <taxon>Oleomonas</taxon>
    </lineage>
</organism>
<dbReference type="OrthoDB" id="7554786at2"/>
<proteinExistence type="predicted"/>
<comment type="caution">
    <text evidence="1">The sequence shown here is derived from an EMBL/GenBank/DDBJ whole genome shotgun (WGS) entry which is preliminary data.</text>
</comment>
<evidence type="ECO:0000313" key="1">
    <source>
        <dbReference type="EMBL" id="RJF94831.1"/>
    </source>
</evidence>
<sequence>MTDIAPDTSQMMKDKRGRYVPIANVRQQDVLEDDLVKEMVAKADKASASLVALRNDLRSDIAAFIDLLGEKYGVARGGPKGNMTLQSYDGTLKVEISVGDFVEFGPTLQVAKALIDKCLTTWSEGAHPDLQNFVTSAFEVNKQGRLDPQRILDLRRFNIADETWQAAMKAIDDSIRVTRTKEYIRLYRRPAHDQNFEQIPLDLARV</sequence>
<dbReference type="InterPro" id="IPR021505">
    <property type="entry name" value="Phage_B3_Orf6"/>
</dbReference>
<protein>
    <submittedName>
        <fullName evidence="1">DUF3164 family protein</fullName>
    </submittedName>
</protein>
<dbReference type="RefSeq" id="WP_119776399.1">
    <property type="nucleotide sequence ID" value="NZ_QYUK01000008.1"/>
</dbReference>
<reference evidence="1 2" key="1">
    <citation type="submission" date="2018-09" db="EMBL/GenBank/DDBJ databases">
        <authorList>
            <person name="Zhu H."/>
        </authorList>
    </citation>
    <scope>NUCLEOTIDE SEQUENCE [LARGE SCALE GENOMIC DNA]</scope>
    <source>
        <strain evidence="1 2">K1W22B-8</strain>
    </source>
</reference>
<evidence type="ECO:0000313" key="2">
    <source>
        <dbReference type="Proteomes" id="UP000284605"/>
    </source>
</evidence>
<dbReference type="Proteomes" id="UP000284605">
    <property type="component" value="Unassembled WGS sequence"/>
</dbReference>
<keyword evidence="2" id="KW-1185">Reference proteome</keyword>